<dbReference type="CDD" id="cd06170">
    <property type="entry name" value="LuxR_C_like"/>
    <property type="match status" value="1"/>
</dbReference>
<reference evidence="6" key="1">
    <citation type="submission" date="2016-10" db="EMBL/GenBank/DDBJ databases">
        <authorList>
            <person name="Varghese N."/>
            <person name="Submissions S."/>
        </authorList>
    </citation>
    <scope>NUCLEOTIDE SEQUENCE [LARGE SCALE GENOMIC DNA]</scope>
    <source>
        <strain evidence="6">CCTCC 2012022</strain>
    </source>
</reference>
<dbReference type="PROSITE" id="PS00622">
    <property type="entry name" value="HTH_LUXR_1"/>
    <property type="match status" value="1"/>
</dbReference>
<dbReference type="Gene3D" id="1.10.10.10">
    <property type="entry name" value="Winged helix-like DNA-binding domain superfamily/Winged helix DNA-binding domain"/>
    <property type="match status" value="1"/>
</dbReference>
<dbReference type="OrthoDB" id="7009766at2"/>
<dbReference type="EMBL" id="LT629780">
    <property type="protein sequence ID" value="SDT92162.1"/>
    <property type="molecule type" value="Genomic_DNA"/>
</dbReference>
<keyword evidence="6" id="KW-1185">Reference proteome</keyword>
<dbReference type="Proteomes" id="UP000243063">
    <property type="component" value="Chromosome I"/>
</dbReference>
<dbReference type="Pfam" id="PF00196">
    <property type="entry name" value="GerE"/>
    <property type="match status" value="1"/>
</dbReference>
<keyword evidence="2" id="KW-0238">DNA-binding</keyword>
<dbReference type="PANTHER" id="PTHR44688">
    <property type="entry name" value="DNA-BINDING TRANSCRIPTIONAL ACTIVATOR DEVR_DOSR"/>
    <property type="match status" value="1"/>
</dbReference>
<feature type="domain" description="HTH luxR-type" evidence="4">
    <location>
        <begin position="184"/>
        <end position="246"/>
    </location>
</feature>
<dbReference type="GO" id="GO:0003677">
    <property type="term" value="F:DNA binding"/>
    <property type="evidence" value="ECO:0007669"/>
    <property type="project" value="UniProtKB-KW"/>
</dbReference>
<dbReference type="SUPFAM" id="SSF46894">
    <property type="entry name" value="C-terminal effector domain of the bipartite response regulators"/>
    <property type="match status" value="1"/>
</dbReference>
<protein>
    <submittedName>
        <fullName evidence="5">Regulatory protein, luxR family</fullName>
    </submittedName>
</protein>
<dbReference type="STRING" id="1245526.SAMN05216580_0452"/>
<dbReference type="PRINTS" id="PR00038">
    <property type="entry name" value="HTHLUXR"/>
</dbReference>
<sequence length="246" mass="27703">MNTTAPTDGLPASALLTLLDSLGEEQFLAQLLDWMHAALGADQCMLFFCAEDKRVSTLLYKDFAQDESARALAHSYISERRYMQDPNFALLKTCPPGELHVLHLDHLSTGMGPSYRRRFFDEPGFKDKLSIIRGHEAGNYYLNLYRRTGSFGEVLGQADDEQRIARLLGSLLVKHYLLNRKMLAQGPLAFLSQREQQVCQAVLQGKKSELIADELSVSLHSVATYRKRAYEKLGISSRAQLFALCQ</sequence>
<gene>
    <name evidence="5" type="ORF">SAMN05216580_0452</name>
</gene>
<dbReference type="InterPro" id="IPR000792">
    <property type="entry name" value="Tscrpt_reg_LuxR_C"/>
</dbReference>
<dbReference type="PROSITE" id="PS50043">
    <property type="entry name" value="HTH_LUXR_2"/>
    <property type="match status" value="1"/>
</dbReference>
<dbReference type="InterPro" id="IPR036388">
    <property type="entry name" value="WH-like_DNA-bd_sf"/>
</dbReference>
<evidence type="ECO:0000313" key="5">
    <source>
        <dbReference type="EMBL" id="SDT92162.1"/>
    </source>
</evidence>
<evidence type="ECO:0000259" key="4">
    <source>
        <dbReference type="PROSITE" id="PS50043"/>
    </source>
</evidence>
<evidence type="ECO:0000256" key="1">
    <source>
        <dbReference type="ARBA" id="ARBA00023015"/>
    </source>
</evidence>
<keyword evidence="3" id="KW-0804">Transcription</keyword>
<organism evidence="5 6">
    <name type="scientific">Geopseudomonas guangdongensis</name>
    <dbReference type="NCBI Taxonomy" id="1245526"/>
    <lineage>
        <taxon>Bacteria</taxon>
        <taxon>Pseudomonadati</taxon>
        <taxon>Pseudomonadota</taxon>
        <taxon>Gammaproteobacteria</taxon>
        <taxon>Pseudomonadales</taxon>
        <taxon>Pseudomonadaceae</taxon>
        <taxon>Geopseudomonas</taxon>
    </lineage>
</organism>
<proteinExistence type="predicted"/>
<dbReference type="SMART" id="SM00421">
    <property type="entry name" value="HTH_LUXR"/>
    <property type="match status" value="1"/>
</dbReference>
<dbReference type="GO" id="GO:0006355">
    <property type="term" value="P:regulation of DNA-templated transcription"/>
    <property type="evidence" value="ECO:0007669"/>
    <property type="project" value="InterPro"/>
</dbReference>
<keyword evidence="1" id="KW-0805">Transcription regulation</keyword>
<dbReference type="RefSeq" id="WP_090211789.1">
    <property type="nucleotide sequence ID" value="NZ_LT629780.1"/>
</dbReference>
<dbReference type="InterPro" id="IPR016032">
    <property type="entry name" value="Sig_transdc_resp-reg_C-effctor"/>
</dbReference>
<dbReference type="AlphaFoldDB" id="A0A1H2EAL6"/>
<dbReference type="PANTHER" id="PTHR44688:SF16">
    <property type="entry name" value="DNA-BINDING TRANSCRIPTIONAL ACTIVATOR DEVR_DOSR"/>
    <property type="match status" value="1"/>
</dbReference>
<evidence type="ECO:0000256" key="2">
    <source>
        <dbReference type="ARBA" id="ARBA00023125"/>
    </source>
</evidence>
<name>A0A1H2EAL6_9GAMM</name>
<accession>A0A1H2EAL6</accession>
<evidence type="ECO:0000313" key="6">
    <source>
        <dbReference type="Proteomes" id="UP000243063"/>
    </source>
</evidence>
<evidence type="ECO:0000256" key="3">
    <source>
        <dbReference type="ARBA" id="ARBA00023163"/>
    </source>
</evidence>